<evidence type="ECO:0000313" key="6">
    <source>
        <dbReference type="Proteomes" id="UP001150062"/>
    </source>
</evidence>
<keyword evidence="6" id="KW-1185">Reference proteome</keyword>
<sequence>MGNKRSKKDRKKRKIETKKNLSIEKQLKFEQNQEDIELKMLLLGTGDSGKSTFVKQMKICYSGGFSTSEKNLYTCVIQINCLNYTKELLRSMNVLDLNLSKEKAEDKKIFFKLIQTSPRKISPKIADSIKSLWEDPSMKECFKHRNKFQLPASTGYFLDKIHQIADKNYKPNKTDILNCRIPTTGVKELSIEIQGYTWKLVDVGGQRSERRKWVHHFDDVDLLIFVIALDGYSQKLFENNNINRMHESLEVFDQITNNDYFKKKDLVILFNKIDIFQQKIAKVPIKNTFPEYKGQDNYEEGKEFFKQKFLNSIKKSNKRSISTYFTCGTETNTMKSVFENMRKTLIQKYINSIF</sequence>
<dbReference type="Gene3D" id="3.40.50.300">
    <property type="entry name" value="P-loop containing nucleotide triphosphate hydrolases"/>
    <property type="match status" value="1"/>
</dbReference>
<keyword evidence="4" id="KW-0807">Transducer</keyword>
<dbReference type="Gene3D" id="1.10.400.10">
    <property type="entry name" value="GI Alpha 1, domain 2-like"/>
    <property type="match status" value="1"/>
</dbReference>
<dbReference type="PRINTS" id="PR00318">
    <property type="entry name" value="GPROTEINA"/>
</dbReference>
<dbReference type="InterPro" id="IPR011025">
    <property type="entry name" value="GproteinA_insert"/>
</dbReference>
<dbReference type="Proteomes" id="UP001150062">
    <property type="component" value="Unassembled WGS sequence"/>
</dbReference>
<reference evidence="5" key="1">
    <citation type="submission" date="2022-08" db="EMBL/GenBank/DDBJ databases">
        <title>Novel sulfate-reducing endosymbionts in the free-living metamonad Anaeramoeba.</title>
        <authorList>
            <person name="Jerlstrom-Hultqvist J."/>
            <person name="Cepicka I."/>
            <person name="Gallot-Lavallee L."/>
            <person name="Salas-Leiva D."/>
            <person name="Curtis B.A."/>
            <person name="Zahonova K."/>
            <person name="Pipaliya S."/>
            <person name="Dacks J."/>
            <person name="Roger A.J."/>
        </authorList>
    </citation>
    <scope>NUCLEOTIDE SEQUENCE</scope>
    <source>
        <strain evidence="5">Schooner1</strain>
    </source>
</reference>
<dbReference type="PANTHER" id="PTHR10218:SF302">
    <property type="entry name" value="GUANINE NUCLEOTIDE-BINDING PROTEIN ALPHA-5 SUBUNIT"/>
    <property type="match status" value="1"/>
</dbReference>
<keyword evidence="3" id="KW-0342">GTP-binding</keyword>
<dbReference type="SMART" id="SM00275">
    <property type="entry name" value="G_alpha"/>
    <property type="match status" value="1"/>
</dbReference>
<accession>A0ABQ8XVZ4</accession>
<keyword evidence="1" id="KW-0479">Metal-binding</keyword>
<dbReference type="CDD" id="cd00066">
    <property type="entry name" value="G-alpha"/>
    <property type="match status" value="1"/>
</dbReference>
<proteinExistence type="predicted"/>
<name>A0ABQ8XVZ4_9EUKA</name>
<dbReference type="Pfam" id="PF00503">
    <property type="entry name" value="G-alpha"/>
    <property type="match status" value="1"/>
</dbReference>
<protein>
    <submittedName>
        <fullName evidence="5">Guanine nucleotide-binding protein g(O) subunit alpha</fullName>
    </submittedName>
</protein>
<evidence type="ECO:0000313" key="5">
    <source>
        <dbReference type="EMBL" id="KAJ6236162.1"/>
    </source>
</evidence>
<organism evidence="5 6">
    <name type="scientific">Anaeramoeba flamelloides</name>
    <dbReference type="NCBI Taxonomy" id="1746091"/>
    <lineage>
        <taxon>Eukaryota</taxon>
        <taxon>Metamonada</taxon>
        <taxon>Anaeramoebidae</taxon>
        <taxon>Anaeramoeba</taxon>
    </lineage>
</organism>
<evidence type="ECO:0000256" key="1">
    <source>
        <dbReference type="ARBA" id="ARBA00022723"/>
    </source>
</evidence>
<comment type="caution">
    <text evidence="5">The sequence shown here is derived from an EMBL/GenBank/DDBJ whole genome shotgun (WGS) entry which is preliminary data.</text>
</comment>
<dbReference type="PANTHER" id="PTHR10218">
    <property type="entry name" value="GTP-BINDING PROTEIN ALPHA SUBUNIT"/>
    <property type="match status" value="1"/>
</dbReference>
<dbReference type="InterPro" id="IPR027417">
    <property type="entry name" value="P-loop_NTPase"/>
</dbReference>
<dbReference type="SUPFAM" id="SSF52540">
    <property type="entry name" value="P-loop containing nucleoside triphosphate hydrolases"/>
    <property type="match status" value="1"/>
</dbReference>
<evidence type="ECO:0000256" key="3">
    <source>
        <dbReference type="ARBA" id="ARBA00023134"/>
    </source>
</evidence>
<dbReference type="SUPFAM" id="SSF47895">
    <property type="entry name" value="Transducin (alpha subunit), insertion domain"/>
    <property type="match status" value="1"/>
</dbReference>
<gene>
    <name evidence="5" type="ORF">M0813_28083</name>
</gene>
<dbReference type="InterPro" id="IPR001019">
    <property type="entry name" value="Gprotein_alpha_su"/>
</dbReference>
<evidence type="ECO:0000256" key="2">
    <source>
        <dbReference type="ARBA" id="ARBA00022741"/>
    </source>
</evidence>
<dbReference type="PROSITE" id="PS51882">
    <property type="entry name" value="G_ALPHA"/>
    <property type="match status" value="1"/>
</dbReference>
<keyword evidence="2" id="KW-0547">Nucleotide-binding</keyword>
<dbReference type="EMBL" id="JAOAOG010000246">
    <property type="protein sequence ID" value="KAJ6236162.1"/>
    <property type="molecule type" value="Genomic_DNA"/>
</dbReference>
<evidence type="ECO:0000256" key="4">
    <source>
        <dbReference type="ARBA" id="ARBA00023224"/>
    </source>
</evidence>